<proteinExistence type="inferred from homology"/>
<keyword evidence="5" id="KW-1185">Reference proteome</keyword>
<name>A0A7G5H4M2_9BACT</name>
<dbReference type="KEGG" id="sfol:H3H32_14780"/>
<evidence type="ECO:0000313" key="4">
    <source>
        <dbReference type="EMBL" id="QMW06064.1"/>
    </source>
</evidence>
<dbReference type="Pfam" id="PF11999">
    <property type="entry name" value="Ice_binding"/>
    <property type="match status" value="1"/>
</dbReference>
<protein>
    <submittedName>
        <fullName evidence="4">DUF3494 domain-containing protein</fullName>
    </submittedName>
</protein>
<evidence type="ECO:0000313" key="5">
    <source>
        <dbReference type="Proteomes" id="UP000515369"/>
    </source>
</evidence>
<dbReference type="RefSeq" id="WP_182463436.1">
    <property type="nucleotide sequence ID" value="NZ_CP059732.1"/>
</dbReference>
<keyword evidence="2 3" id="KW-0732">Signal</keyword>
<dbReference type="AlphaFoldDB" id="A0A7G5H4M2"/>
<evidence type="ECO:0000256" key="3">
    <source>
        <dbReference type="SAM" id="SignalP"/>
    </source>
</evidence>
<sequence length="379" mass="38494">MTKLLSLAVLYVTLFSLSAISFGQAPNLGTASSFALFTANGAFSNTGASMVVGDIGTNAGAFGGFPSPGTVVGNIRLPASAEAAQAALDVVAAYNSLNTVVCNTTIIAELASQTLTPGVSCQPLTTANSLNGTLTLSGTGIYIIKLNGALTTATNSSILLTNGATADNVYFQVNGAVTLGTGSSFIGTILALDAVVLGTQASLEGRALSTAGAITLNNNRVNAATLAPDLTPTIELSQANFALAPDNERNFAVNVFELAGNPTSSGNVAMTITVPIGYTISFTNTLSTILISGGSTEPVAVDNTHWTVTNTDGRQISLIINAGQFIAAKATARLGFTMTRTTANSGSISSITVNVTNDASHSYDSNPFNNIYARIVSGL</sequence>
<accession>A0A7G5H4M2</accession>
<dbReference type="Proteomes" id="UP000515369">
    <property type="component" value="Chromosome"/>
</dbReference>
<feature type="chain" id="PRO_5028888224" evidence="3">
    <location>
        <begin position="26"/>
        <end position="379"/>
    </location>
</feature>
<feature type="signal peptide" evidence="3">
    <location>
        <begin position="1"/>
        <end position="25"/>
    </location>
</feature>
<comment type="similarity">
    <text evidence="1">Belongs to the ice-binding protein family.</text>
</comment>
<dbReference type="EMBL" id="CP059732">
    <property type="protein sequence ID" value="QMW06064.1"/>
    <property type="molecule type" value="Genomic_DNA"/>
</dbReference>
<gene>
    <name evidence="4" type="ORF">H3H32_14780</name>
</gene>
<reference evidence="4 5" key="1">
    <citation type="submission" date="2020-07" db="EMBL/GenBank/DDBJ databases">
        <title>Spirosoma foliorum sp. nov., isolated from the leaves on the Nejang mountain Korea, Republic of.</title>
        <authorList>
            <person name="Ho H."/>
            <person name="Lee Y.-J."/>
            <person name="Nurcahyanto D.-A."/>
            <person name="Kim S.-G."/>
        </authorList>
    </citation>
    <scope>NUCLEOTIDE SEQUENCE [LARGE SCALE GENOMIC DNA]</scope>
    <source>
        <strain evidence="4 5">PL0136</strain>
    </source>
</reference>
<dbReference type="InterPro" id="IPR021884">
    <property type="entry name" value="Ice-bd_prot"/>
</dbReference>
<evidence type="ECO:0000256" key="1">
    <source>
        <dbReference type="ARBA" id="ARBA00005445"/>
    </source>
</evidence>
<organism evidence="4 5">
    <name type="scientific">Spirosoma foliorum</name>
    <dbReference type="NCBI Taxonomy" id="2710596"/>
    <lineage>
        <taxon>Bacteria</taxon>
        <taxon>Pseudomonadati</taxon>
        <taxon>Bacteroidota</taxon>
        <taxon>Cytophagia</taxon>
        <taxon>Cytophagales</taxon>
        <taxon>Cytophagaceae</taxon>
        <taxon>Spirosoma</taxon>
    </lineage>
</organism>
<evidence type="ECO:0000256" key="2">
    <source>
        <dbReference type="ARBA" id="ARBA00022729"/>
    </source>
</evidence>